<keyword evidence="2" id="KW-1185">Reference proteome</keyword>
<organism evidence="1 2">
    <name type="scientific">Phaeosphaeria nodorum (strain SN15 / ATCC MYA-4574 / FGSC 10173)</name>
    <name type="common">Glume blotch fungus</name>
    <name type="synonym">Parastagonospora nodorum</name>
    <dbReference type="NCBI Taxonomy" id="321614"/>
    <lineage>
        <taxon>Eukaryota</taxon>
        <taxon>Fungi</taxon>
        <taxon>Dikarya</taxon>
        <taxon>Ascomycota</taxon>
        <taxon>Pezizomycotina</taxon>
        <taxon>Dothideomycetes</taxon>
        <taxon>Pleosporomycetidae</taxon>
        <taxon>Pleosporales</taxon>
        <taxon>Pleosporineae</taxon>
        <taxon>Phaeosphaeriaceae</taxon>
        <taxon>Parastagonospora</taxon>
    </lineage>
</organism>
<gene>
    <name evidence="1" type="ORF">JI435_400120</name>
</gene>
<sequence length="51" mass="6062">MADSRWISKRCMLEGNRHWERYVNTSFVNAKLFGLVHVWQPSARENVAWAL</sequence>
<accession>A0A7U2ES29</accession>
<protein>
    <submittedName>
        <fullName evidence="1">Uncharacterized protein</fullName>
    </submittedName>
</protein>
<reference evidence="2" key="1">
    <citation type="journal article" date="2021" name="BMC Genomics">
        <title>Chromosome-level genome assembly and manually-curated proteome of model necrotroph Parastagonospora nodorum Sn15 reveals a genome-wide trove of candidate effector homologs, and redundancy of virulence-related functions within an accessory chromosome.</title>
        <authorList>
            <person name="Bertazzoni S."/>
            <person name="Jones D.A.B."/>
            <person name="Phan H.T."/>
            <person name="Tan K.-C."/>
            <person name="Hane J.K."/>
        </authorList>
    </citation>
    <scope>NUCLEOTIDE SEQUENCE [LARGE SCALE GENOMIC DNA]</scope>
    <source>
        <strain evidence="2">SN15 / ATCC MYA-4574 / FGSC 10173)</strain>
    </source>
</reference>
<dbReference type="EMBL" id="CP069023">
    <property type="protein sequence ID" value="QRC90094.1"/>
    <property type="molecule type" value="Genomic_DNA"/>
</dbReference>
<name>A0A7U2ES29_PHANO</name>
<dbReference type="Proteomes" id="UP000663193">
    <property type="component" value="Chromosome 1"/>
</dbReference>
<dbReference type="AlphaFoldDB" id="A0A7U2ES29"/>
<proteinExistence type="predicted"/>
<evidence type="ECO:0000313" key="2">
    <source>
        <dbReference type="Proteomes" id="UP000663193"/>
    </source>
</evidence>
<evidence type="ECO:0000313" key="1">
    <source>
        <dbReference type="EMBL" id="QRC90094.1"/>
    </source>
</evidence>
<dbReference type="VEuPathDB" id="FungiDB:JI435_400120"/>